<feature type="domain" description="Cytochrome b561 bacterial/Ni-hydrogenase" evidence="16">
    <location>
        <begin position="124"/>
        <end position="302"/>
    </location>
</feature>
<evidence type="ECO:0000256" key="2">
    <source>
        <dbReference type="ARBA" id="ARBA00004651"/>
    </source>
</evidence>
<evidence type="ECO:0000256" key="10">
    <source>
        <dbReference type="ARBA" id="ARBA00022989"/>
    </source>
</evidence>
<evidence type="ECO:0000256" key="14">
    <source>
        <dbReference type="SAM" id="Phobius"/>
    </source>
</evidence>
<keyword evidence="7 14" id="KW-0812">Transmembrane</keyword>
<organism evidence="17 18">
    <name type="scientific">Chelativorans salis</name>
    <dbReference type="NCBI Taxonomy" id="2978478"/>
    <lineage>
        <taxon>Bacteria</taxon>
        <taxon>Pseudomonadati</taxon>
        <taxon>Pseudomonadota</taxon>
        <taxon>Alphaproteobacteria</taxon>
        <taxon>Hyphomicrobiales</taxon>
        <taxon>Phyllobacteriaceae</taxon>
        <taxon>Chelativorans</taxon>
    </lineage>
</organism>
<keyword evidence="18" id="KW-1185">Reference proteome</keyword>
<evidence type="ECO:0000256" key="4">
    <source>
        <dbReference type="ARBA" id="ARBA00022448"/>
    </source>
</evidence>
<feature type="signal peptide" evidence="15">
    <location>
        <begin position="1"/>
        <end position="30"/>
    </location>
</feature>
<dbReference type="NCBIfam" id="TIGR01583">
    <property type="entry name" value="formate-DH-gamm"/>
    <property type="match status" value="1"/>
</dbReference>
<feature type="transmembrane region" description="Helical" evidence="14">
    <location>
        <begin position="268"/>
        <end position="290"/>
    </location>
</feature>
<sequence>MQVLKRICPIGPVLAAIVLAFGLTVAPAGAQEGPSGSNPTAQSVNEQQLLQELNKIQGRVTIPDARAATLEQPRGRDFREYREGALPWIGGIAVLGIILLLAVFYFIRGRIRMRSPEAGVKVLRFNAVERLTHWVTATAFIVLAITGLNFIFGKRLLMPLIGPDAFSVWSQWSKYAHDFFSWAFILGIVVMTVLWVWDNLPDRYDGHWLRVGGGMFDKSNRTHPPAARFNAGQKLIFWSVIIGGIALTVSGLFLLFPFTYADVNGMQLAQTIHATVGVLMVAVIIAHIYIGTLGMEGAYEAMGSGTVDLNWAKEHHSVWVEKQGAKTEPAPEPSAPRPAE</sequence>
<feature type="chain" id="PRO_5045878451" evidence="15">
    <location>
        <begin position="31"/>
        <end position="340"/>
    </location>
</feature>
<keyword evidence="4" id="KW-0813">Transport</keyword>
<dbReference type="EMBL" id="JAOCZP010000006">
    <property type="protein sequence ID" value="MCT7377186.1"/>
    <property type="molecule type" value="Genomic_DNA"/>
</dbReference>
<keyword evidence="11" id="KW-0408">Iron</keyword>
<dbReference type="SUPFAM" id="SSF81342">
    <property type="entry name" value="Transmembrane di-heme cytochromes"/>
    <property type="match status" value="1"/>
</dbReference>
<evidence type="ECO:0000256" key="12">
    <source>
        <dbReference type="ARBA" id="ARBA00023136"/>
    </source>
</evidence>
<accession>A0ABT2LRM0</accession>
<evidence type="ECO:0000256" key="5">
    <source>
        <dbReference type="ARBA" id="ARBA00022475"/>
    </source>
</evidence>
<feature type="transmembrane region" description="Helical" evidence="14">
    <location>
        <begin position="131"/>
        <end position="152"/>
    </location>
</feature>
<proteinExistence type="inferred from homology"/>
<feature type="transmembrane region" description="Helical" evidence="14">
    <location>
        <begin position="235"/>
        <end position="256"/>
    </location>
</feature>
<evidence type="ECO:0000313" key="17">
    <source>
        <dbReference type="EMBL" id="MCT7377186.1"/>
    </source>
</evidence>
<comment type="cofactor">
    <cofactor evidence="1">
        <name>heme</name>
        <dbReference type="ChEBI" id="CHEBI:30413"/>
    </cofactor>
</comment>
<evidence type="ECO:0000256" key="1">
    <source>
        <dbReference type="ARBA" id="ARBA00001971"/>
    </source>
</evidence>
<feature type="region of interest" description="Disordered" evidence="13">
    <location>
        <begin position="321"/>
        <end position="340"/>
    </location>
</feature>
<keyword evidence="8" id="KW-0479">Metal-binding</keyword>
<protein>
    <submittedName>
        <fullName evidence="17">Formate dehydrogenase subunit gamma</fullName>
        <ecNumber evidence="17">1.17.1.9</ecNumber>
    </submittedName>
</protein>
<keyword evidence="10 14" id="KW-1133">Transmembrane helix</keyword>
<evidence type="ECO:0000256" key="9">
    <source>
        <dbReference type="ARBA" id="ARBA00022982"/>
    </source>
</evidence>
<name>A0ABT2LRM0_9HYPH</name>
<dbReference type="InterPro" id="IPR051817">
    <property type="entry name" value="FDH_cytochrome_b556_subunit"/>
</dbReference>
<dbReference type="PANTHER" id="PTHR30074:SF6">
    <property type="entry name" value="FORMATE DEHYDROGENASE GAMMA SUBUNIT"/>
    <property type="match status" value="1"/>
</dbReference>
<dbReference type="InterPro" id="IPR011577">
    <property type="entry name" value="Cyt_b561_bac/Ni-Hgenase"/>
</dbReference>
<dbReference type="InterPro" id="IPR016174">
    <property type="entry name" value="Di-haem_cyt_TM"/>
</dbReference>
<keyword evidence="6" id="KW-0349">Heme</keyword>
<dbReference type="Gene3D" id="1.20.950.20">
    <property type="entry name" value="Transmembrane di-heme cytochromes, Chain C"/>
    <property type="match status" value="1"/>
</dbReference>
<evidence type="ECO:0000256" key="13">
    <source>
        <dbReference type="SAM" id="MobiDB-lite"/>
    </source>
</evidence>
<dbReference type="Proteomes" id="UP001320831">
    <property type="component" value="Unassembled WGS sequence"/>
</dbReference>
<keyword evidence="12 14" id="KW-0472">Membrane</keyword>
<dbReference type="RefSeq" id="WP_260905573.1">
    <property type="nucleotide sequence ID" value="NZ_JAOCZP010000006.1"/>
</dbReference>
<comment type="similarity">
    <text evidence="3">Belongs to the formate dehydrogenase gamma subunit family.</text>
</comment>
<evidence type="ECO:0000256" key="6">
    <source>
        <dbReference type="ARBA" id="ARBA00022617"/>
    </source>
</evidence>
<comment type="caution">
    <text evidence="17">The sequence shown here is derived from an EMBL/GenBank/DDBJ whole genome shotgun (WGS) entry which is preliminary data.</text>
</comment>
<evidence type="ECO:0000313" key="18">
    <source>
        <dbReference type="Proteomes" id="UP001320831"/>
    </source>
</evidence>
<dbReference type="Pfam" id="PF01292">
    <property type="entry name" value="Ni_hydr_CYTB"/>
    <property type="match status" value="1"/>
</dbReference>
<keyword evidence="5" id="KW-1003">Cell membrane</keyword>
<evidence type="ECO:0000256" key="11">
    <source>
        <dbReference type="ARBA" id="ARBA00023004"/>
    </source>
</evidence>
<comment type="subcellular location">
    <subcellularLocation>
        <location evidence="2">Cell membrane</location>
        <topology evidence="2">Multi-pass membrane protein</topology>
    </subcellularLocation>
</comment>
<evidence type="ECO:0000259" key="16">
    <source>
        <dbReference type="Pfam" id="PF01292"/>
    </source>
</evidence>
<dbReference type="PANTHER" id="PTHR30074">
    <property type="entry name" value="FORMATE DEHYDROGENASE, NITRATE-INDUCIBLE, CYTOCHROME B556 FDN SUBUNIT"/>
    <property type="match status" value="1"/>
</dbReference>
<feature type="compositionally biased region" description="Pro residues" evidence="13">
    <location>
        <begin position="330"/>
        <end position="340"/>
    </location>
</feature>
<evidence type="ECO:0000256" key="3">
    <source>
        <dbReference type="ARBA" id="ARBA00010747"/>
    </source>
</evidence>
<reference evidence="17 18" key="1">
    <citation type="submission" date="2022-09" db="EMBL/GenBank/DDBJ databases">
        <title>Chelativorans salina sp. nov., a novel slightly halophilic bacterium isolated from a saline lake sediment enrichment.</title>
        <authorList>
            <person name="Gao L."/>
            <person name="Fang B.-Z."/>
            <person name="Li W.-J."/>
        </authorList>
    </citation>
    <scope>NUCLEOTIDE SEQUENCE [LARGE SCALE GENOMIC DNA]</scope>
    <source>
        <strain evidence="17 18">EGI FJ00035</strain>
    </source>
</reference>
<evidence type="ECO:0000256" key="7">
    <source>
        <dbReference type="ARBA" id="ARBA00022692"/>
    </source>
</evidence>
<keyword evidence="15" id="KW-0732">Signal</keyword>
<keyword evidence="17" id="KW-0560">Oxidoreductase</keyword>
<feature type="transmembrane region" description="Helical" evidence="14">
    <location>
        <begin position="85"/>
        <end position="107"/>
    </location>
</feature>
<dbReference type="GO" id="GO:0008863">
    <property type="term" value="F:formate dehydrogenase (NAD+) activity"/>
    <property type="evidence" value="ECO:0007669"/>
    <property type="project" value="UniProtKB-EC"/>
</dbReference>
<gene>
    <name evidence="17" type="ORF">N5A92_19385</name>
</gene>
<evidence type="ECO:0000256" key="15">
    <source>
        <dbReference type="SAM" id="SignalP"/>
    </source>
</evidence>
<keyword evidence="9" id="KW-0249">Electron transport</keyword>
<feature type="transmembrane region" description="Helical" evidence="14">
    <location>
        <begin position="179"/>
        <end position="197"/>
    </location>
</feature>
<evidence type="ECO:0000256" key="8">
    <source>
        <dbReference type="ARBA" id="ARBA00022723"/>
    </source>
</evidence>
<dbReference type="EC" id="1.17.1.9" evidence="17"/>
<dbReference type="InterPro" id="IPR006471">
    <property type="entry name" value="Formate_DH_gsu"/>
</dbReference>